<dbReference type="Proteomes" id="UP000680866">
    <property type="component" value="Chromosome"/>
</dbReference>
<evidence type="ECO:0000313" key="2">
    <source>
        <dbReference type="EMBL" id="BCJ63863.1"/>
    </source>
</evidence>
<sequence>MADPERRRRRLRHTKAGRVPVDPDEPAEGGTGPDGAGRPAAWPAGSGRPDGPSASTSQVHDPQPGAPAPRRREGGRTGSDQPADSRRGGGPTGDAAPATGGGPTGGSGPATGGGRGAGGRGTGRAESRRGNGGGVPAEDRDAERGLRGLIGSGTSQVNVRAALRARDASRPTAADLAEAQERLVVVRRNWVPREDLPRNR</sequence>
<feature type="region of interest" description="Disordered" evidence="1">
    <location>
        <begin position="1"/>
        <end position="155"/>
    </location>
</feature>
<organism evidence="2 3">
    <name type="scientific">Polymorphospora rubra</name>
    <dbReference type="NCBI Taxonomy" id="338584"/>
    <lineage>
        <taxon>Bacteria</taxon>
        <taxon>Bacillati</taxon>
        <taxon>Actinomycetota</taxon>
        <taxon>Actinomycetes</taxon>
        <taxon>Micromonosporales</taxon>
        <taxon>Micromonosporaceae</taxon>
        <taxon>Polymorphospora</taxon>
    </lineage>
</organism>
<dbReference type="RefSeq" id="WP_212828993.1">
    <property type="nucleotide sequence ID" value="NZ_AP023359.1"/>
</dbReference>
<dbReference type="AlphaFoldDB" id="A0A810MW51"/>
<reference evidence="2" key="1">
    <citation type="submission" date="2020-08" db="EMBL/GenBank/DDBJ databases">
        <title>Whole genome shotgun sequence of Polymorphospora rubra NBRC 101157.</title>
        <authorList>
            <person name="Komaki H."/>
            <person name="Tamura T."/>
        </authorList>
    </citation>
    <scope>NUCLEOTIDE SEQUENCE</scope>
    <source>
        <strain evidence="2">NBRC 101157</strain>
    </source>
</reference>
<evidence type="ECO:0000256" key="1">
    <source>
        <dbReference type="SAM" id="MobiDB-lite"/>
    </source>
</evidence>
<name>A0A810MW51_9ACTN</name>
<protein>
    <submittedName>
        <fullName evidence="2">Uncharacterized protein</fullName>
    </submittedName>
</protein>
<feature type="compositionally biased region" description="Basic and acidic residues" evidence="1">
    <location>
        <begin position="137"/>
        <end position="146"/>
    </location>
</feature>
<feature type="compositionally biased region" description="Basic residues" evidence="1">
    <location>
        <begin position="7"/>
        <end position="16"/>
    </location>
</feature>
<dbReference type="EMBL" id="AP023359">
    <property type="protein sequence ID" value="BCJ63863.1"/>
    <property type="molecule type" value="Genomic_DNA"/>
</dbReference>
<feature type="compositionally biased region" description="Gly residues" evidence="1">
    <location>
        <begin position="99"/>
        <end position="122"/>
    </location>
</feature>
<keyword evidence="3" id="KW-1185">Reference proteome</keyword>
<proteinExistence type="predicted"/>
<gene>
    <name evidence="2" type="ORF">Prubr_08840</name>
</gene>
<dbReference type="KEGG" id="pry:Prubr_08840"/>
<evidence type="ECO:0000313" key="3">
    <source>
        <dbReference type="Proteomes" id="UP000680866"/>
    </source>
</evidence>
<accession>A0A810MW51</accession>